<dbReference type="AlphaFoldDB" id="G7K1R9"/>
<accession>G7K1R9</accession>
<dbReference type="PaxDb" id="3880-AES99267"/>
<evidence type="ECO:0000313" key="1">
    <source>
        <dbReference type="EMBL" id="AES99267.2"/>
    </source>
</evidence>
<proteinExistence type="predicted"/>
<evidence type="ECO:0000313" key="3">
    <source>
        <dbReference type="Proteomes" id="UP000002051"/>
    </source>
</evidence>
<protein>
    <submittedName>
        <fullName evidence="1 2">Uncharacterized protein</fullName>
    </submittedName>
</protein>
<dbReference type="EnsemblPlants" id="AES99267">
    <property type="protein sequence ID" value="AES99267"/>
    <property type="gene ID" value="MTR_5g078520"/>
</dbReference>
<dbReference type="Proteomes" id="UP000002051">
    <property type="component" value="Chromosome 5"/>
</dbReference>
<keyword evidence="3" id="KW-1185">Reference proteome</keyword>
<reference evidence="1 3" key="2">
    <citation type="journal article" date="2014" name="BMC Genomics">
        <title>An improved genome release (version Mt4.0) for the model legume Medicago truncatula.</title>
        <authorList>
            <person name="Tang H."/>
            <person name="Krishnakumar V."/>
            <person name="Bidwell S."/>
            <person name="Rosen B."/>
            <person name="Chan A."/>
            <person name="Zhou S."/>
            <person name="Gentzbittel L."/>
            <person name="Childs K.L."/>
            <person name="Yandell M."/>
            <person name="Gundlach H."/>
            <person name="Mayer K.F."/>
            <person name="Schwartz D.C."/>
            <person name="Town C.D."/>
        </authorList>
    </citation>
    <scope>GENOME REANNOTATION</scope>
    <source>
        <strain evidence="2 3">cv. Jemalong A17</strain>
    </source>
</reference>
<reference evidence="2" key="3">
    <citation type="submission" date="2015-04" db="UniProtKB">
        <authorList>
            <consortium name="EnsemblPlants"/>
        </authorList>
    </citation>
    <scope>IDENTIFICATION</scope>
    <source>
        <strain evidence="2">cv. Jemalong A17</strain>
    </source>
</reference>
<name>G7K1R9_MEDTR</name>
<organism evidence="1 3">
    <name type="scientific">Medicago truncatula</name>
    <name type="common">Barrel medic</name>
    <name type="synonym">Medicago tribuloides</name>
    <dbReference type="NCBI Taxonomy" id="3880"/>
    <lineage>
        <taxon>Eukaryota</taxon>
        <taxon>Viridiplantae</taxon>
        <taxon>Streptophyta</taxon>
        <taxon>Embryophyta</taxon>
        <taxon>Tracheophyta</taxon>
        <taxon>Spermatophyta</taxon>
        <taxon>Magnoliopsida</taxon>
        <taxon>eudicotyledons</taxon>
        <taxon>Gunneridae</taxon>
        <taxon>Pentapetalae</taxon>
        <taxon>rosids</taxon>
        <taxon>fabids</taxon>
        <taxon>Fabales</taxon>
        <taxon>Fabaceae</taxon>
        <taxon>Papilionoideae</taxon>
        <taxon>50 kb inversion clade</taxon>
        <taxon>NPAAA clade</taxon>
        <taxon>Hologalegina</taxon>
        <taxon>IRL clade</taxon>
        <taxon>Trifolieae</taxon>
        <taxon>Medicago</taxon>
    </lineage>
</organism>
<dbReference type="EMBL" id="CM001221">
    <property type="protein sequence ID" value="AES99267.2"/>
    <property type="molecule type" value="Genomic_DNA"/>
</dbReference>
<gene>
    <name evidence="1" type="ordered locus">MTR_5g078520</name>
</gene>
<dbReference type="HOGENOM" id="CLU_1930683_0_0_1"/>
<accession>A0A0C3XQI0</accession>
<evidence type="ECO:0000313" key="2">
    <source>
        <dbReference type="EnsemblPlants" id="AES99267"/>
    </source>
</evidence>
<reference evidence="1 3" key="1">
    <citation type="journal article" date="2011" name="Nature">
        <title>The Medicago genome provides insight into the evolution of rhizobial symbioses.</title>
        <authorList>
            <person name="Young N.D."/>
            <person name="Debelle F."/>
            <person name="Oldroyd G.E."/>
            <person name="Geurts R."/>
            <person name="Cannon S.B."/>
            <person name="Udvardi M.K."/>
            <person name="Benedito V.A."/>
            <person name="Mayer K.F."/>
            <person name="Gouzy J."/>
            <person name="Schoof H."/>
            <person name="Van de Peer Y."/>
            <person name="Proost S."/>
            <person name="Cook D.R."/>
            <person name="Meyers B.C."/>
            <person name="Spannagl M."/>
            <person name="Cheung F."/>
            <person name="De Mita S."/>
            <person name="Krishnakumar V."/>
            <person name="Gundlach H."/>
            <person name="Zhou S."/>
            <person name="Mudge J."/>
            <person name="Bharti A.K."/>
            <person name="Murray J.D."/>
            <person name="Naoumkina M.A."/>
            <person name="Rosen B."/>
            <person name="Silverstein K.A."/>
            <person name="Tang H."/>
            <person name="Rombauts S."/>
            <person name="Zhao P.X."/>
            <person name="Zhou P."/>
            <person name="Barbe V."/>
            <person name="Bardou P."/>
            <person name="Bechner M."/>
            <person name="Bellec A."/>
            <person name="Berger A."/>
            <person name="Berges H."/>
            <person name="Bidwell S."/>
            <person name="Bisseling T."/>
            <person name="Choisne N."/>
            <person name="Couloux A."/>
            <person name="Denny R."/>
            <person name="Deshpande S."/>
            <person name="Dai X."/>
            <person name="Doyle J.J."/>
            <person name="Dudez A.M."/>
            <person name="Farmer A.D."/>
            <person name="Fouteau S."/>
            <person name="Franken C."/>
            <person name="Gibelin C."/>
            <person name="Gish J."/>
            <person name="Goldstein S."/>
            <person name="Gonzalez A.J."/>
            <person name="Green P.J."/>
            <person name="Hallab A."/>
            <person name="Hartog M."/>
            <person name="Hua A."/>
            <person name="Humphray S.J."/>
            <person name="Jeong D.H."/>
            <person name="Jing Y."/>
            <person name="Jocker A."/>
            <person name="Kenton S.M."/>
            <person name="Kim D.J."/>
            <person name="Klee K."/>
            <person name="Lai H."/>
            <person name="Lang C."/>
            <person name="Lin S."/>
            <person name="Macmil S.L."/>
            <person name="Magdelenat G."/>
            <person name="Matthews L."/>
            <person name="McCorrison J."/>
            <person name="Monaghan E.L."/>
            <person name="Mun J.H."/>
            <person name="Najar F.Z."/>
            <person name="Nicholson C."/>
            <person name="Noirot C."/>
            <person name="O'Bleness M."/>
            <person name="Paule C.R."/>
            <person name="Poulain J."/>
            <person name="Prion F."/>
            <person name="Qin B."/>
            <person name="Qu C."/>
            <person name="Retzel E.F."/>
            <person name="Riddle C."/>
            <person name="Sallet E."/>
            <person name="Samain S."/>
            <person name="Samson N."/>
            <person name="Sanders I."/>
            <person name="Saurat O."/>
            <person name="Scarpelli C."/>
            <person name="Schiex T."/>
            <person name="Segurens B."/>
            <person name="Severin A.J."/>
            <person name="Sherrier D.J."/>
            <person name="Shi R."/>
            <person name="Sims S."/>
            <person name="Singer S.R."/>
            <person name="Sinharoy S."/>
            <person name="Sterck L."/>
            <person name="Viollet A."/>
            <person name="Wang B.B."/>
            <person name="Wang K."/>
            <person name="Wang M."/>
            <person name="Wang X."/>
            <person name="Warfsmann J."/>
            <person name="Weissenbach J."/>
            <person name="White D.D."/>
            <person name="White J.D."/>
            <person name="Wiley G.B."/>
            <person name="Wincker P."/>
            <person name="Xing Y."/>
            <person name="Yang L."/>
            <person name="Yao Z."/>
            <person name="Ying F."/>
            <person name="Zhai J."/>
            <person name="Zhou L."/>
            <person name="Zuber A."/>
            <person name="Denarie J."/>
            <person name="Dixon R.A."/>
            <person name="May G.D."/>
            <person name="Schwartz D.C."/>
            <person name="Rogers J."/>
            <person name="Quetier F."/>
            <person name="Town C.D."/>
            <person name="Roe B.A."/>
        </authorList>
    </citation>
    <scope>NUCLEOTIDE SEQUENCE [LARGE SCALE GENOMIC DNA]</scope>
    <source>
        <strain evidence="1">A17</strain>
        <strain evidence="2 3">cv. Jemalong A17</strain>
    </source>
</reference>
<sequence length="131" mass="14345">MAVIKCHFYDSYDTLFSLSLAETETLASFSLGKKRREERIPFGSLDSAVTATYPQTTVFSPSPKHSPNVSLSPTSNLKKTGYYNLQCPEDYGPGPKDYYSGTKCYSVEYYGDLRGEVGYSLQFGGPAGGSC</sequence>